<dbReference type="EMBL" id="HACA01013305">
    <property type="protein sequence ID" value="CDW30666.1"/>
    <property type="molecule type" value="Transcribed_RNA"/>
</dbReference>
<dbReference type="AlphaFoldDB" id="A0A0K2TZ64"/>
<evidence type="ECO:0000313" key="1">
    <source>
        <dbReference type="EMBL" id="CDW30666.1"/>
    </source>
</evidence>
<organism evidence="1">
    <name type="scientific">Lepeophtheirus salmonis</name>
    <name type="common">Salmon louse</name>
    <name type="synonym">Caligus salmonis</name>
    <dbReference type="NCBI Taxonomy" id="72036"/>
    <lineage>
        <taxon>Eukaryota</taxon>
        <taxon>Metazoa</taxon>
        <taxon>Ecdysozoa</taxon>
        <taxon>Arthropoda</taxon>
        <taxon>Crustacea</taxon>
        <taxon>Multicrustacea</taxon>
        <taxon>Hexanauplia</taxon>
        <taxon>Copepoda</taxon>
        <taxon>Siphonostomatoida</taxon>
        <taxon>Caligidae</taxon>
        <taxon>Lepeophtheirus</taxon>
    </lineage>
</organism>
<accession>A0A0K2TZ64</accession>
<sequence length="38" mass="4436">MLKHTKSTITFEEIEMLSSNYILRVQGPTKQIEILKTN</sequence>
<reference evidence="1" key="1">
    <citation type="submission" date="2014-05" db="EMBL/GenBank/DDBJ databases">
        <authorList>
            <person name="Chronopoulou M."/>
        </authorList>
    </citation>
    <scope>NUCLEOTIDE SEQUENCE</scope>
    <source>
        <tissue evidence="1">Whole organism</tissue>
    </source>
</reference>
<name>A0A0K2TZ64_LEPSM</name>
<proteinExistence type="predicted"/>
<protein>
    <submittedName>
        <fullName evidence="1">Uncharacterized protein</fullName>
    </submittedName>
</protein>